<comment type="caution">
    <text evidence="2">The sequence shown here is derived from an EMBL/GenBank/DDBJ whole genome shotgun (WGS) entry which is preliminary data.</text>
</comment>
<dbReference type="Gene3D" id="3.40.190.10">
    <property type="entry name" value="Periplasmic binding protein-like II"/>
    <property type="match status" value="1"/>
</dbReference>
<evidence type="ECO:0000256" key="1">
    <source>
        <dbReference type="SAM" id="MobiDB-lite"/>
    </source>
</evidence>
<dbReference type="InterPro" id="IPR050490">
    <property type="entry name" value="Bact_solute-bd_prot1"/>
</dbReference>
<feature type="compositionally biased region" description="Low complexity" evidence="1">
    <location>
        <begin position="38"/>
        <end position="49"/>
    </location>
</feature>
<dbReference type="EMBL" id="JBHUDP010000003">
    <property type="protein sequence ID" value="MFD1686096.1"/>
    <property type="molecule type" value="Genomic_DNA"/>
</dbReference>
<protein>
    <submittedName>
        <fullName evidence="2">Extracellular solute-binding protein</fullName>
    </submittedName>
</protein>
<gene>
    <name evidence="2" type="ORF">ACFSAS_10780</name>
</gene>
<reference evidence="2 3" key="1">
    <citation type="journal article" date="2019" name="Int. J. Syst. Evol. Microbiol.">
        <title>The Global Catalogue of Microorganisms (GCM) 10K type strain sequencing project: providing services to taxonomists for standard genome sequencing and annotation.</title>
        <authorList>
            <consortium name="The Broad Institute Genomics Platform"/>
            <consortium name="The Broad Institute Genome Sequencing Center for Infectious Disease"/>
            <person name="Wu L."/>
            <person name="Ma J."/>
        </authorList>
    </citation>
    <scope>NUCLEOTIDE SEQUENCE [LARGE SCALE GENOMIC DNA]</scope>
    <source>
        <strain evidence="2 3">CGMCC 1.10387</strain>
    </source>
</reference>
<evidence type="ECO:0000313" key="3">
    <source>
        <dbReference type="Proteomes" id="UP001597092"/>
    </source>
</evidence>
<dbReference type="Proteomes" id="UP001597092">
    <property type="component" value="Unassembled WGS sequence"/>
</dbReference>
<dbReference type="InterPro" id="IPR006059">
    <property type="entry name" value="SBP"/>
</dbReference>
<feature type="compositionally biased region" description="Low complexity" evidence="1">
    <location>
        <begin position="57"/>
        <end position="69"/>
    </location>
</feature>
<dbReference type="AlphaFoldDB" id="A0ABD6DXW5"/>
<dbReference type="Pfam" id="PF13416">
    <property type="entry name" value="SBP_bac_8"/>
    <property type="match status" value="1"/>
</dbReference>
<dbReference type="PANTHER" id="PTHR43649:SF12">
    <property type="entry name" value="DIACETYLCHITOBIOSE BINDING PROTEIN DASA"/>
    <property type="match status" value="1"/>
</dbReference>
<dbReference type="SUPFAM" id="SSF53850">
    <property type="entry name" value="Periplasmic binding protein-like II"/>
    <property type="match status" value="1"/>
</dbReference>
<sequence>MLYVSFGMTNNDGRSVGRRTVLKGAGIAGLAGLAGCVGTGDPEPTETTQSGGGSTDSGGSTSTSTPQSQLAGSAEVWGWDVAARAMDLIDDPYEEANGGDVSINQIGRSDLKDRFKSRLLSGTGAPAASMMESVDAASWVDTGGLRDISGWLEDSGIKGDFVEGKWGPLEKDGGTYALPWDIGPVVTFYRRDVLDEYDIDVSSVETWDQYIEEGQKLPDDQYLLNLPSNDYDGLWRMMYRQIGGQPFTANGAVNIASDKSLQVARILKEIRDSGIANDLASWSSGWFTAFGDGTTASLTAGAWMEGTLKAELGDTSGQWGVFKPPAVESGGPRATNWGGSNLTIPAQISDEKAKRAWDFMSYALGREESQLTMYREYGLFPALETTYDSEAYDQPNEFLGGQEAGRIYAEIAPNIEPYRYTVDTPEVTQAINTHFRDMMAGDKTPKEAVDAAAQQVVDRTDRDLA</sequence>
<organism evidence="2 3">
    <name type="scientific">Halobellus litoreus</name>
    <dbReference type="NCBI Taxonomy" id="755310"/>
    <lineage>
        <taxon>Archaea</taxon>
        <taxon>Methanobacteriati</taxon>
        <taxon>Methanobacteriota</taxon>
        <taxon>Stenosarchaea group</taxon>
        <taxon>Halobacteria</taxon>
        <taxon>Halobacteriales</taxon>
        <taxon>Haloferacaceae</taxon>
        <taxon>Halobellus</taxon>
    </lineage>
</organism>
<feature type="region of interest" description="Disordered" evidence="1">
    <location>
        <begin position="38"/>
        <end position="73"/>
    </location>
</feature>
<name>A0ABD6DXW5_9EURY</name>
<keyword evidence="3" id="KW-1185">Reference proteome</keyword>
<dbReference type="PANTHER" id="PTHR43649">
    <property type="entry name" value="ARABINOSE-BINDING PROTEIN-RELATED"/>
    <property type="match status" value="1"/>
</dbReference>
<dbReference type="RefSeq" id="WP_256308722.1">
    <property type="nucleotide sequence ID" value="NZ_JANHAW010000003.1"/>
</dbReference>
<accession>A0ABD6DXW5</accession>
<proteinExistence type="predicted"/>
<feature type="region of interest" description="Disordered" evidence="1">
    <location>
        <begin position="445"/>
        <end position="465"/>
    </location>
</feature>
<evidence type="ECO:0000313" key="2">
    <source>
        <dbReference type="EMBL" id="MFD1686096.1"/>
    </source>
</evidence>